<accession>G4YKX1</accession>
<dbReference type="Gene3D" id="3.40.50.2020">
    <property type="match status" value="1"/>
</dbReference>
<dbReference type="KEGG" id="psoj:PHYSODRAFT_322978"/>
<dbReference type="STRING" id="1094619.G4YKX1"/>
<dbReference type="AlphaFoldDB" id="G4YKX1"/>
<feature type="domain" description="Phosphoribosyltransferase" evidence="1">
    <location>
        <begin position="18"/>
        <end position="156"/>
    </location>
</feature>
<dbReference type="InParanoid" id="G4YKX1"/>
<dbReference type="InterPro" id="IPR029057">
    <property type="entry name" value="PRTase-like"/>
</dbReference>
<proteinExistence type="predicted"/>
<dbReference type="SMR" id="G4YKX1"/>
<dbReference type="InterPro" id="IPR000836">
    <property type="entry name" value="PRTase_dom"/>
</dbReference>
<name>G4YKX1_PHYSP</name>
<gene>
    <name evidence="2" type="ORF">PHYSODRAFT_322978</name>
</gene>
<dbReference type="Pfam" id="PF14681">
    <property type="entry name" value="UPRTase"/>
    <property type="match status" value="1"/>
</dbReference>
<evidence type="ECO:0000313" key="2">
    <source>
        <dbReference type="EMBL" id="EGZ29463.1"/>
    </source>
</evidence>
<keyword evidence="3" id="KW-1185">Reference proteome</keyword>
<reference evidence="2 3" key="1">
    <citation type="journal article" date="2006" name="Science">
        <title>Phytophthora genome sequences uncover evolutionary origins and mechanisms of pathogenesis.</title>
        <authorList>
            <person name="Tyler B.M."/>
            <person name="Tripathy S."/>
            <person name="Zhang X."/>
            <person name="Dehal P."/>
            <person name="Jiang R.H."/>
            <person name="Aerts A."/>
            <person name="Arredondo F.D."/>
            <person name="Baxter L."/>
            <person name="Bensasson D."/>
            <person name="Beynon J.L."/>
            <person name="Chapman J."/>
            <person name="Damasceno C.M."/>
            <person name="Dorrance A.E."/>
            <person name="Dou D."/>
            <person name="Dickerman A.W."/>
            <person name="Dubchak I.L."/>
            <person name="Garbelotto M."/>
            <person name="Gijzen M."/>
            <person name="Gordon S.G."/>
            <person name="Govers F."/>
            <person name="Grunwald N.J."/>
            <person name="Huang W."/>
            <person name="Ivors K.L."/>
            <person name="Jones R.W."/>
            <person name="Kamoun S."/>
            <person name="Krampis K."/>
            <person name="Lamour K.H."/>
            <person name="Lee M.K."/>
            <person name="McDonald W.H."/>
            <person name="Medina M."/>
            <person name="Meijer H.J."/>
            <person name="Nordberg E.K."/>
            <person name="Maclean D.J."/>
            <person name="Ospina-Giraldo M.D."/>
            <person name="Morris P.F."/>
            <person name="Phuntumart V."/>
            <person name="Putnam N.H."/>
            <person name="Rash S."/>
            <person name="Rose J.K."/>
            <person name="Sakihama Y."/>
            <person name="Salamov A.A."/>
            <person name="Savidor A."/>
            <person name="Scheuring C.F."/>
            <person name="Smith B.M."/>
            <person name="Sobral B.W."/>
            <person name="Terry A."/>
            <person name="Torto-Alalibo T.A."/>
            <person name="Win J."/>
            <person name="Xu Z."/>
            <person name="Zhang H."/>
            <person name="Grigoriev I.V."/>
            <person name="Rokhsar D.S."/>
            <person name="Boore J.L."/>
        </authorList>
    </citation>
    <scope>NUCLEOTIDE SEQUENCE [LARGE SCALE GENOMIC DNA]</scope>
    <source>
        <strain evidence="2 3">P6497</strain>
    </source>
</reference>
<protein>
    <recommendedName>
        <fullName evidence="1">Phosphoribosyltransferase domain-containing protein</fullName>
    </recommendedName>
</protein>
<dbReference type="EMBL" id="JH159151">
    <property type="protein sequence ID" value="EGZ29463.1"/>
    <property type="molecule type" value="Genomic_DNA"/>
</dbReference>
<dbReference type="RefSeq" id="XP_009516738.1">
    <property type="nucleotide sequence ID" value="XM_009518443.1"/>
</dbReference>
<dbReference type="SUPFAM" id="SSF53271">
    <property type="entry name" value="PRTase-like"/>
    <property type="match status" value="1"/>
</dbReference>
<evidence type="ECO:0000259" key="1">
    <source>
        <dbReference type="Pfam" id="PF14681"/>
    </source>
</evidence>
<evidence type="ECO:0000313" key="3">
    <source>
        <dbReference type="Proteomes" id="UP000002640"/>
    </source>
</evidence>
<sequence length="163" mass="18052">MKALNASDFYALSMEDEGMVLLRAFTDVSPASPTGVVSIEERQREKKNSSSGLNVPSRRIFAHLPPINPHQFVLLLDVECAAGEKACAVLQHLVHDRQIPARNIYFATMISAFEGLQNVLRHFSDVSLVTAQVDTVLDEQQRIRPGIGDFAQRFWNVSPASSS</sequence>
<organism evidence="2 3">
    <name type="scientific">Phytophthora sojae (strain P6497)</name>
    <name type="common">Soybean stem and root rot agent</name>
    <name type="synonym">Phytophthora megasperma f. sp. glycines</name>
    <dbReference type="NCBI Taxonomy" id="1094619"/>
    <lineage>
        <taxon>Eukaryota</taxon>
        <taxon>Sar</taxon>
        <taxon>Stramenopiles</taxon>
        <taxon>Oomycota</taxon>
        <taxon>Peronosporomycetes</taxon>
        <taxon>Peronosporales</taxon>
        <taxon>Peronosporaceae</taxon>
        <taxon>Phytophthora</taxon>
    </lineage>
</organism>
<dbReference type="GeneID" id="20644882"/>
<dbReference type="Proteomes" id="UP000002640">
    <property type="component" value="Unassembled WGS sequence"/>
</dbReference>